<dbReference type="SUPFAM" id="SSF54523">
    <property type="entry name" value="Pili subunits"/>
    <property type="match status" value="1"/>
</dbReference>
<evidence type="ECO:0000256" key="6">
    <source>
        <dbReference type="ARBA" id="ARBA00022519"/>
    </source>
</evidence>
<dbReference type="InterPro" id="IPR012902">
    <property type="entry name" value="N_methyl_site"/>
</dbReference>
<dbReference type="Pfam" id="PF07963">
    <property type="entry name" value="N_methyl"/>
    <property type="match status" value="1"/>
</dbReference>
<sequence length="160" mass="17356">MASSVSSIISRKSLRLRASAVKRSLNPGFTLMELLLVLVIIGLLAALVGPTLYQRIKPAKESAARAQIENFATALDSYLLDVGRYPTTQEGLKALRAKPEGVDKWNGPYLKKDVPSDSWGNPFVYRAPGRNGGYEIISYGADGREGGEGDNADINSWEAK</sequence>
<keyword evidence="4" id="KW-1003">Cell membrane</keyword>
<dbReference type="STRING" id="1817756.A2140_04385"/>
<dbReference type="NCBIfam" id="TIGR02532">
    <property type="entry name" value="IV_pilin_GFxxxE"/>
    <property type="match status" value="1"/>
</dbReference>
<proteinExistence type="inferred from homology"/>
<accession>A0A1F6T7X8</accession>
<name>A0A1F6T7X8_9PROT</name>
<feature type="domain" description="Type II secretion system protein GspG C-terminal" evidence="11">
    <location>
        <begin position="53"/>
        <end position="157"/>
    </location>
</feature>
<dbReference type="PRINTS" id="PR00813">
    <property type="entry name" value="BCTERIALGSPG"/>
</dbReference>
<evidence type="ECO:0000256" key="5">
    <source>
        <dbReference type="ARBA" id="ARBA00022481"/>
    </source>
</evidence>
<dbReference type="EMBL" id="MFSQ01000027">
    <property type="protein sequence ID" value="OGI41233.1"/>
    <property type="molecule type" value="Genomic_DNA"/>
</dbReference>
<keyword evidence="6" id="KW-0997">Cell inner membrane</keyword>
<evidence type="ECO:0000256" key="2">
    <source>
        <dbReference type="ARBA" id="ARBA00009984"/>
    </source>
</evidence>
<dbReference type="Pfam" id="PF08334">
    <property type="entry name" value="T2SSG"/>
    <property type="match status" value="1"/>
</dbReference>
<evidence type="ECO:0000256" key="7">
    <source>
        <dbReference type="ARBA" id="ARBA00022692"/>
    </source>
</evidence>
<dbReference type="InterPro" id="IPR013545">
    <property type="entry name" value="T2SS_protein-GspG_C"/>
</dbReference>
<evidence type="ECO:0000313" key="12">
    <source>
        <dbReference type="EMBL" id="OGI41233.1"/>
    </source>
</evidence>
<dbReference type="GO" id="GO:0015628">
    <property type="term" value="P:protein secretion by the type II secretion system"/>
    <property type="evidence" value="ECO:0007669"/>
    <property type="project" value="InterPro"/>
</dbReference>
<evidence type="ECO:0000313" key="13">
    <source>
        <dbReference type="Proteomes" id="UP000178379"/>
    </source>
</evidence>
<gene>
    <name evidence="12" type="ORF">A2140_04385</name>
</gene>
<comment type="subcellular location">
    <subcellularLocation>
        <location evidence="1">Cell inner membrane</location>
        <topology evidence="1">Single-pass membrane protein</topology>
    </subcellularLocation>
</comment>
<keyword evidence="5" id="KW-0488">Methylation</keyword>
<dbReference type="PANTHER" id="PTHR30093">
    <property type="entry name" value="GENERAL SECRETION PATHWAY PROTEIN G"/>
    <property type="match status" value="1"/>
</dbReference>
<comment type="similarity">
    <text evidence="2">Belongs to the GSP G family.</text>
</comment>
<evidence type="ECO:0000259" key="11">
    <source>
        <dbReference type="Pfam" id="PF08334"/>
    </source>
</evidence>
<dbReference type="GO" id="GO:0015627">
    <property type="term" value="C:type II protein secretion system complex"/>
    <property type="evidence" value="ECO:0007669"/>
    <property type="project" value="InterPro"/>
</dbReference>
<keyword evidence="8 10" id="KW-1133">Transmembrane helix</keyword>
<evidence type="ECO:0000256" key="4">
    <source>
        <dbReference type="ARBA" id="ARBA00022475"/>
    </source>
</evidence>
<protein>
    <recommendedName>
        <fullName evidence="3">Type II secretion system core protein G</fullName>
    </recommendedName>
</protein>
<feature type="transmembrane region" description="Helical" evidence="10">
    <location>
        <begin position="34"/>
        <end position="53"/>
    </location>
</feature>
<dbReference type="NCBIfam" id="TIGR01710">
    <property type="entry name" value="typeII_sec_gspG"/>
    <property type="match status" value="1"/>
</dbReference>
<dbReference type="AlphaFoldDB" id="A0A1F6T7X8"/>
<organism evidence="12 13">
    <name type="scientific">Candidatus Muproteobacteria bacterium RBG_16_62_13</name>
    <dbReference type="NCBI Taxonomy" id="1817756"/>
    <lineage>
        <taxon>Bacteria</taxon>
        <taxon>Pseudomonadati</taxon>
        <taxon>Pseudomonadota</taxon>
        <taxon>Candidatus Muproteobacteria</taxon>
    </lineage>
</organism>
<dbReference type="Gene3D" id="3.30.700.10">
    <property type="entry name" value="Glycoprotein, Type 4 Pilin"/>
    <property type="match status" value="1"/>
</dbReference>
<comment type="caution">
    <text evidence="12">The sequence shown here is derived from an EMBL/GenBank/DDBJ whole genome shotgun (WGS) entry which is preliminary data.</text>
</comment>
<dbReference type="InterPro" id="IPR010054">
    <property type="entry name" value="Type2_sec_GspG"/>
</dbReference>
<dbReference type="InterPro" id="IPR000983">
    <property type="entry name" value="Bac_GSPG_pilin"/>
</dbReference>
<evidence type="ECO:0000256" key="10">
    <source>
        <dbReference type="SAM" id="Phobius"/>
    </source>
</evidence>
<keyword evidence="9 10" id="KW-0472">Membrane</keyword>
<evidence type="ECO:0000256" key="9">
    <source>
        <dbReference type="ARBA" id="ARBA00023136"/>
    </source>
</evidence>
<evidence type="ECO:0000256" key="1">
    <source>
        <dbReference type="ARBA" id="ARBA00004377"/>
    </source>
</evidence>
<dbReference type="PANTHER" id="PTHR30093:SF45">
    <property type="entry name" value="TYPE II SECRETION SYSTEM CORE PROTEIN G"/>
    <property type="match status" value="1"/>
</dbReference>
<evidence type="ECO:0000256" key="3">
    <source>
        <dbReference type="ARBA" id="ARBA00020042"/>
    </source>
</evidence>
<keyword evidence="7 10" id="KW-0812">Transmembrane</keyword>
<reference evidence="12 13" key="1">
    <citation type="journal article" date="2016" name="Nat. Commun.">
        <title>Thousands of microbial genomes shed light on interconnected biogeochemical processes in an aquifer system.</title>
        <authorList>
            <person name="Anantharaman K."/>
            <person name="Brown C.T."/>
            <person name="Hug L.A."/>
            <person name="Sharon I."/>
            <person name="Castelle C.J."/>
            <person name="Probst A.J."/>
            <person name="Thomas B.C."/>
            <person name="Singh A."/>
            <person name="Wilkins M.J."/>
            <person name="Karaoz U."/>
            <person name="Brodie E.L."/>
            <person name="Williams K.H."/>
            <person name="Hubbard S.S."/>
            <person name="Banfield J.F."/>
        </authorList>
    </citation>
    <scope>NUCLEOTIDE SEQUENCE [LARGE SCALE GENOMIC DNA]</scope>
</reference>
<dbReference type="InterPro" id="IPR045584">
    <property type="entry name" value="Pilin-like"/>
</dbReference>
<dbReference type="Proteomes" id="UP000178379">
    <property type="component" value="Unassembled WGS sequence"/>
</dbReference>
<dbReference type="GO" id="GO:0005886">
    <property type="term" value="C:plasma membrane"/>
    <property type="evidence" value="ECO:0007669"/>
    <property type="project" value="UniProtKB-SubCell"/>
</dbReference>
<evidence type="ECO:0000256" key="8">
    <source>
        <dbReference type="ARBA" id="ARBA00022989"/>
    </source>
</evidence>